<dbReference type="AlphaFoldDB" id="A0A1F7YQM1"/>
<evidence type="ECO:0008006" key="3">
    <source>
        <dbReference type="Google" id="ProtNLM"/>
    </source>
</evidence>
<dbReference type="EMBL" id="MGGM01000017">
    <property type="protein sequence ID" value="OGM29169.1"/>
    <property type="molecule type" value="Genomic_DNA"/>
</dbReference>
<organism evidence="1 2">
    <name type="scientific">Candidatus Woesebacteria bacterium RIFCSPHIGHO2_01_FULL_41_10</name>
    <dbReference type="NCBI Taxonomy" id="1802500"/>
    <lineage>
        <taxon>Bacteria</taxon>
        <taxon>Candidatus Woeseibacteriota</taxon>
    </lineage>
</organism>
<gene>
    <name evidence="1" type="ORF">A2801_00815</name>
</gene>
<protein>
    <recommendedName>
        <fullName evidence="3">DUF2292 domain-containing protein</fullName>
    </recommendedName>
</protein>
<evidence type="ECO:0000313" key="2">
    <source>
        <dbReference type="Proteomes" id="UP000177263"/>
    </source>
</evidence>
<proteinExistence type="predicted"/>
<name>A0A1F7YQM1_9BACT</name>
<comment type="caution">
    <text evidence="1">The sequence shown here is derived from an EMBL/GenBank/DDBJ whole genome shotgun (WGS) entry which is preliminary data.</text>
</comment>
<dbReference type="Pfam" id="PF10055">
    <property type="entry name" value="DUF2292"/>
    <property type="match status" value="1"/>
</dbReference>
<reference evidence="1 2" key="1">
    <citation type="journal article" date="2016" name="Nat. Commun.">
        <title>Thousands of microbial genomes shed light on interconnected biogeochemical processes in an aquifer system.</title>
        <authorList>
            <person name="Anantharaman K."/>
            <person name="Brown C.T."/>
            <person name="Hug L.A."/>
            <person name="Sharon I."/>
            <person name="Castelle C.J."/>
            <person name="Probst A.J."/>
            <person name="Thomas B.C."/>
            <person name="Singh A."/>
            <person name="Wilkins M.J."/>
            <person name="Karaoz U."/>
            <person name="Brodie E.L."/>
            <person name="Williams K.H."/>
            <person name="Hubbard S.S."/>
            <person name="Banfield J.F."/>
        </authorList>
    </citation>
    <scope>NUCLEOTIDE SEQUENCE [LARGE SCALE GENOMIC DNA]</scope>
</reference>
<dbReference type="STRING" id="1802500.A2801_00815"/>
<evidence type="ECO:0000313" key="1">
    <source>
        <dbReference type="EMBL" id="OGM29169.1"/>
    </source>
</evidence>
<dbReference type="InterPro" id="IPR018743">
    <property type="entry name" value="DUF2292"/>
</dbReference>
<accession>A0A1F7YQM1</accession>
<dbReference type="Proteomes" id="UP000177263">
    <property type="component" value="Unassembled WGS sequence"/>
</dbReference>
<sequence>MPSEYSTKRISQTLVEEIKKSLKSVNTYGSVEIYVQNGIVTQITVRNIQKTANSLAQKKN</sequence>